<dbReference type="CDD" id="cd02042">
    <property type="entry name" value="ParAB_family"/>
    <property type="match status" value="1"/>
</dbReference>
<keyword evidence="3" id="KW-1185">Reference proteome</keyword>
<dbReference type="Gene3D" id="3.40.50.300">
    <property type="entry name" value="P-loop containing nucleotide triphosphate hydrolases"/>
    <property type="match status" value="1"/>
</dbReference>
<evidence type="ECO:0000259" key="1">
    <source>
        <dbReference type="Pfam" id="PF01656"/>
    </source>
</evidence>
<protein>
    <submittedName>
        <fullName evidence="2">ParA family protein</fullName>
    </submittedName>
</protein>
<reference evidence="2" key="1">
    <citation type="submission" date="2022-10" db="EMBL/GenBank/DDBJ databases">
        <title>YIM 151497 complete genome.</title>
        <authorList>
            <person name="Chen X."/>
        </authorList>
    </citation>
    <scope>NUCLEOTIDE SEQUENCE</scope>
    <source>
        <strain evidence="2">YIM 151497</strain>
    </source>
</reference>
<dbReference type="RefSeq" id="WP_264227076.1">
    <property type="nucleotide sequence ID" value="NZ_CP107716.1"/>
</dbReference>
<evidence type="ECO:0000313" key="2">
    <source>
        <dbReference type="EMBL" id="UYQ73495.1"/>
    </source>
</evidence>
<gene>
    <name evidence="2" type="ORF">OF122_07000</name>
</gene>
<dbReference type="PANTHER" id="PTHR13696:SF96">
    <property type="entry name" value="COBQ_COBB_MIND_PARA NUCLEOTIDE BINDING DOMAIN-CONTAINING PROTEIN"/>
    <property type="match status" value="1"/>
</dbReference>
<name>A0ABY6ISA4_9HYPH</name>
<dbReference type="PANTHER" id="PTHR13696">
    <property type="entry name" value="P-LOOP CONTAINING NUCLEOSIDE TRIPHOSPHATE HYDROLASE"/>
    <property type="match status" value="1"/>
</dbReference>
<accession>A0ABY6ISA4</accession>
<dbReference type="InterPro" id="IPR027417">
    <property type="entry name" value="P-loop_NTPase"/>
</dbReference>
<dbReference type="EMBL" id="CP107716">
    <property type="protein sequence ID" value="UYQ73495.1"/>
    <property type="molecule type" value="Genomic_DNA"/>
</dbReference>
<dbReference type="Pfam" id="PF01656">
    <property type="entry name" value="CbiA"/>
    <property type="match status" value="1"/>
</dbReference>
<feature type="domain" description="CobQ/CobB/MinD/ParA nucleotide binding" evidence="1">
    <location>
        <begin position="37"/>
        <end position="75"/>
    </location>
</feature>
<dbReference type="InterPro" id="IPR002586">
    <property type="entry name" value="CobQ/CobB/MinD/ParA_Nub-bd_dom"/>
</dbReference>
<evidence type="ECO:0000313" key="3">
    <source>
        <dbReference type="Proteomes" id="UP001163882"/>
    </source>
</evidence>
<dbReference type="Proteomes" id="UP001163882">
    <property type="component" value="Chromosome"/>
</dbReference>
<sequence length="247" mass="26800">MRPDLHSFRSPGAVPVAFKPRAVGAIEFCRAQGAIVLTVANSKGGCGKSTLTLNTAIGYARQRKRVLIVDADKKQGTLRKWPRSNDIGNPTVVACGPSEVIETVARHIGDYDVVLIDTAGRDERMMAAILDISDILVSPVKPAHQDLLELGHFVHVARARDVPTIAVFNEATREKTAELKQLAAAFKAHGPFLAVAMQQLSSYRRVYPFGRGVLEIGREDPAKDNFAQVFAALGRVVEKAHAEKVGQ</sequence>
<organism evidence="2 3">
    <name type="scientific">Pelagibacterium flavum</name>
    <dbReference type="NCBI Taxonomy" id="2984530"/>
    <lineage>
        <taxon>Bacteria</taxon>
        <taxon>Pseudomonadati</taxon>
        <taxon>Pseudomonadota</taxon>
        <taxon>Alphaproteobacteria</taxon>
        <taxon>Hyphomicrobiales</taxon>
        <taxon>Devosiaceae</taxon>
        <taxon>Pelagibacterium</taxon>
    </lineage>
</organism>
<dbReference type="PIRSF" id="PIRSF009320">
    <property type="entry name" value="Nuc_binding_HP_1000"/>
    <property type="match status" value="1"/>
</dbReference>
<dbReference type="InterPro" id="IPR050678">
    <property type="entry name" value="DNA_Partitioning_ATPase"/>
</dbReference>
<proteinExistence type="predicted"/>
<dbReference type="SUPFAM" id="SSF52540">
    <property type="entry name" value="P-loop containing nucleoside triphosphate hydrolases"/>
    <property type="match status" value="1"/>
</dbReference>